<dbReference type="InterPro" id="IPR036397">
    <property type="entry name" value="RNaseH_sf"/>
</dbReference>
<evidence type="ECO:0000259" key="1">
    <source>
        <dbReference type="Pfam" id="PF13358"/>
    </source>
</evidence>
<dbReference type="GO" id="GO:0003676">
    <property type="term" value="F:nucleic acid binding"/>
    <property type="evidence" value="ECO:0007669"/>
    <property type="project" value="InterPro"/>
</dbReference>
<dbReference type="NCBIfam" id="NF033545">
    <property type="entry name" value="transpos_IS630"/>
    <property type="match status" value="1"/>
</dbReference>
<sequence length="177" mass="19605">MRGKPIEIWFQDEARVGQQGTLTRVWARRGSRSRGSRDRRYKWAYIFGAVCPARAATAALVLPKANTDGLSLHLAEIAGQVASGAHAILVLDGAGWHTADNLDVPDNVTLLHLPPYAPELNPVENVWQYLHQNKLAITVFDSYADIVDKCCQAWNFFAHDINDAASITSRPWAQVSL</sequence>
<dbReference type="Pfam" id="PF13358">
    <property type="entry name" value="DDE_3"/>
    <property type="match status" value="1"/>
</dbReference>
<dbReference type="Proteomes" id="UP000700706">
    <property type="component" value="Unassembled WGS sequence"/>
</dbReference>
<comment type="caution">
    <text evidence="2">The sequence shown here is derived from an EMBL/GenBank/DDBJ whole genome shotgun (WGS) entry which is preliminary data.</text>
</comment>
<evidence type="ECO:0000313" key="2">
    <source>
        <dbReference type="EMBL" id="MBW8727321.1"/>
    </source>
</evidence>
<accession>A0A952FS59</accession>
<proteinExistence type="predicted"/>
<dbReference type="EMBL" id="JAEKLZ010000268">
    <property type="protein sequence ID" value="MBW8727321.1"/>
    <property type="molecule type" value="Genomic_DNA"/>
</dbReference>
<dbReference type="Gene3D" id="3.30.420.10">
    <property type="entry name" value="Ribonuclease H-like superfamily/Ribonuclease H"/>
    <property type="match status" value="1"/>
</dbReference>
<name>A0A952FS59_9PROT</name>
<dbReference type="InterPro" id="IPR038717">
    <property type="entry name" value="Tc1-like_DDE_dom"/>
</dbReference>
<evidence type="ECO:0000313" key="3">
    <source>
        <dbReference type="Proteomes" id="UP000700706"/>
    </source>
</evidence>
<dbReference type="InterPro" id="IPR047655">
    <property type="entry name" value="Transpos_IS630-like"/>
</dbReference>
<reference evidence="2" key="1">
    <citation type="submission" date="2020-06" db="EMBL/GenBank/DDBJ databases">
        <title>Stable isotope informed genome-resolved metagenomics uncovers potential trophic interactions in rhizosphere soil.</title>
        <authorList>
            <person name="Starr E.P."/>
            <person name="Shi S."/>
            <person name="Blazewicz S.J."/>
            <person name="Koch B.J."/>
            <person name="Probst A.J."/>
            <person name="Hungate B.A."/>
            <person name="Pett-Ridge J."/>
            <person name="Firestone M.K."/>
            <person name="Banfield J.F."/>
        </authorList>
    </citation>
    <scope>NUCLEOTIDE SEQUENCE</scope>
    <source>
        <strain evidence="2">YM_69_17</strain>
    </source>
</reference>
<feature type="domain" description="Tc1-like transposase DDE" evidence="1">
    <location>
        <begin position="8"/>
        <end position="135"/>
    </location>
</feature>
<dbReference type="AlphaFoldDB" id="A0A952FS59"/>
<protein>
    <submittedName>
        <fullName evidence="2">IS630 family transposase</fullName>
    </submittedName>
</protein>
<organism evidence="2 3">
    <name type="scientific">Inquilinus limosus</name>
    <dbReference type="NCBI Taxonomy" id="171674"/>
    <lineage>
        <taxon>Bacteria</taxon>
        <taxon>Pseudomonadati</taxon>
        <taxon>Pseudomonadota</taxon>
        <taxon>Alphaproteobacteria</taxon>
        <taxon>Rhodospirillales</taxon>
        <taxon>Rhodospirillaceae</taxon>
        <taxon>Inquilinus</taxon>
    </lineage>
</organism>
<gene>
    <name evidence="2" type="ORF">JF625_19510</name>
</gene>